<dbReference type="InterPro" id="IPR004394">
    <property type="entry name" value="Iojap/RsfS/C7orf30"/>
</dbReference>
<name>A0ABT7SPM0_9GAMM</name>
<gene>
    <name evidence="2 3" type="primary">rsfS</name>
    <name evidence="3" type="ORF">QEZ41_07580</name>
</gene>
<dbReference type="PANTHER" id="PTHR21043">
    <property type="entry name" value="IOJAP SUPERFAMILY ORTHOLOG"/>
    <property type="match status" value="1"/>
</dbReference>
<proteinExistence type="inferred from homology"/>
<comment type="subunit">
    <text evidence="2">Interacts with ribosomal protein uL14 (rplN).</text>
</comment>
<comment type="subcellular location">
    <subcellularLocation>
        <location evidence="2">Cytoplasm</location>
    </subcellularLocation>
</comment>
<sequence>MLNEQVVALVIEALDDGKAKNILDIDVRGKTSVTDFMVIASGTSARHVKGLANAVLVKAKEQGCKPLGSEGLDNGEWALIDLGDVVVHIMQEEVREFYDLEKLWQGAEQSRIEQGTVQRD</sequence>
<evidence type="ECO:0000313" key="3">
    <source>
        <dbReference type="EMBL" id="MDM7858136.1"/>
    </source>
</evidence>
<keyword evidence="2" id="KW-0963">Cytoplasm</keyword>
<comment type="function">
    <text evidence="2">Functions as a ribosomal silencing factor. Interacts with ribosomal protein uL14 (rplN), blocking formation of intersubunit bridge B8. Prevents association of the 30S and 50S ribosomal subunits and the formation of functional ribosomes, thus repressing translation.</text>
</comment>
<dbReference type="NCBIfam" id="TIGR00090">
    <property type="entry name" value="rsfS_iojap_ybeB"/>
    <property type="match status" value="1"/>
</dbReference>
<comment type="caution">
    <text evidence="3">The sequence shown here is derived from an EMBL/GenBank/DDBJ whole genome shotgun (WGS) entry which is preliminary data.</text>
</comment>
<organism evidence="3 4">
    <name type="scientific">Thiopseudomonas acetoxidans</name>
    <dbReference type="NCBI Taxonomy" id="3041622"/>
    <lineage>
        <taxon>Bacteria</taxon>
        <taxon>Pseudomonadati</taxon>
        <taxon>Pseudomonadota</taxon>
        <taxon>Gammaproteobacteria</taxon>
        <taxon>Pseudomonadales</taxon>
        <taxon>Pseudomonadaceae</taxon>
        <taxon>Thiopseudomonas</taxon>
    </lineage>
</organism>
<evidence type="ECO:0000256" key="1">
    <source>
        <dbReference type="ARBA" id="ARBA00010574"/>
    </source>
</evidence>
<dbReference type="Pfam" id="PF02410">
    <property type="entry name" value="RsfS"/>
    <property type="match status" value="1"/>
</dbReference>
<comment type="similarity">
    <text evidence="1 2">Belongs to the Iojap/RsfS family.</text>
</comment>
<dbReference type="InterPro" id="IPR043519">
    <property type="entry name" value="NT_sf"/>
</dbReference>
<keyword evidence="2" id="KW-0678">Repressor</keyword>
<dbReference type="Gene3D" id="3.30.460.10">
    <property type="entry name" value="Beta Polymerase, domain 2"/>
    <property type="match status" value="1"/>
</dbReference>
<reference evidence="3 4" key="1">
    <citation type="submission" date="2023-06" db="EMBL/GenBank/DDBJ databases">
        <title>Thiopseudomonas sp. CY1220 draft genome sequence.</title>
        <authorList>
            <person name="Zhao G."/>
            <person name="An M."/>
        </authorList>
    </citation>
    <scope>NUCLEOTIDE SEQUENCE [LARGE SCALE GENOMIC DNA]</scope>
    <source>
        <strain evidence="3 4">CY1220</strain>
    </source>
</reference>
<protein>
    <recommendedName>
        <fullName evidence="2">Ribosomal silencing factor RsfS</fullName>
    </recommendedName>
</protein>
<accession>A0ABT7SPM0</accession>
<keyword evidence="4" id="KW-1185">Reference proteome</keyword>
<dbReference type="SUPFAM" id="SSF81301">
    <property type="entry name" value="Nucleotidyltransferase"/>
    <property type="match status" value="1"/>
</dbReference>
<keyword evidence="2" id="KW-0810">Translation regulation</keyword>
<dbReference type="Proteomes" id="UP001241056">
    <property type="component" value="Unassembled WGS sequence"/>
</dbReference>
<dbReference type="PANTHER" id="PTHR21043:SF0">
    <property type="entry name" value="MITOCHONDRIAL ASSEMBLY OF RIBOSOMAL LARGE SUBUNIT PROTEIN 1"/>
    <property type="match status" value="1"/>
</dbReference>
<dbReference type="EMBL" id="JAUCDY010000007">
    <property type="protein sequence ID" value="MDM7858136.1"/>
    <property type="molecule type" value="Genomic_DNA"/>
</dbReference>
<evidence type="ECO:0000313" key="4">
    <source>
        <dbReference type="Proteomes" id="UP001241056"/>
    </source>
</evidence>
<evidence type="ECO:0000256" key="2">
    <source>
        <dbReference type="HAMAP-Rule" id="MF_01477"/>
    </source>
</evidence>
<dbReference type="HAMAP" id="MF_01477">
    <property type="entry name" value="Iojap_RsfS"/>
    <property type="match status" value="1"/>
</dbReference>